<organism evidence="1 2">
    <name type="scientific">Pseudomonas shahriarae</name>
    <dbReference type="NCBI Taxonomy" id="2745512"/>
    <lineage>
        <taxon>Bacteria</taxon>
        <taxon>Pseudomonadati</taxon>
        <taxon>Pseudomonadota</taxon>
        <taxon>Gammaproteobacteria</taxon>
        <taxon>Pseudomonadales</taxon>
        <taxon>Pseudomonadaceae</taxon>
        <taxon>Pseudomonas</taxon>
    </lineage>
</organism>
<dbReference type="RefSeq" id="WP_273876380.1">
    <property type="nucleotide sequence ID" value="NZ_JAMDHA010000009.1"/>
</dbReference>
<proteinExistence type="predicted"/>
<evidence type="ECO:0000313" key="2">
    <source>
        <dbReference type="Proteomes" id="UP001148185"/>
    </source>
</evidence>
<sequence>MDTRNLPEEPQQVEPLQLYPPILPGWTTPVEGYDGGIGVGAVEGGLRFVINPWLNMAVDDQVSFFTNNETDPVWRKTIEAGEEDKPVSGVIDAGHIIRGDLYPLFYTVTRTSQEPEASTPKRKLLVKLDRPGGYDDNYDEDGHSNLRYSIPQTIIDNGVGADEAAAGIPITILPYPFMRVNDRIHLIWGGKRIIVKVERDHVEDPLNHPLIVLIDKATIEQVGDGTRIPVYYQVVDEVGNYPDERSPWSATTYLSVDLKQNRLDAPIVLDAHPDTGVVDLDDLGEADVTVLVNTTGGAFKVGDMIAPKWVGTPAEGSQVIHEPAAKPVVRVGIAVTFDIPNAKVKAIAKGRASVSFVLKSADSADRPSKNASVRVEGDVSRLQAPQVLEAPGGQLPADVPRATVSVPYHPGRGPGDLITVHWEGTRPGGGETYYPIRIIVADEAENTPIERDVPASEILPLDGGSVKVHYTVANDDVMLSSVRNSLPLNLTVGVAQPDLEKPKVTQADANDVLLPEAAPTGADITAPFTGTVPGDTVGLRWVGSISGAHPSYEIPLSTHTAGQPVPFRVIPKYIEANRNGTADVSYYVKRPQQPTRNSKIRTLSIGVAQPQWDAPTVLEAPSGQLDPNTHKTGFTVRVDTTALQDNDGIDLIVEGRIGEGSVRPERRYVSGTAPIDFPIAAPITGANIGREVNIRYDVVRASGPLPSKTLPLQVGTLKVLPMPQLGGFEGGSFNPSAIKDTTQVICNQWPFQLYGAPVWVSYIEHRSDGTSRDKIPTSGTPNNHNDGLALAAEVQWLRECVEGSTVSMELRVGLFKAATWADAVLCPVRVYTVKTLFDDLTTFTGGDRNGWLDFSPNYASKVSEEGGNFFLEVAREDLYIRKTFHNLNIGVTFELSFQYYILKSIPVFIYRTGLSGYRSELMEPNKWSTFTLRYTNNSSHPDISINSNYIKLDNIQFKQIP</sequence>
<keyword evidence="2" id="KW-1185">Reference proteome</keyword>
<accession>A0A9X4H9Q2</accession>
<comment type="caution">
    <text evidence="1">The sequence shown here is derived from an EMBL/GenBank/DDBJ whole genome shotgun (WGS) entry which is preliminary data.</text>
</comment>
<reference evidence="1 2" key="1">
    <citation type="submission" date="2022-05" db="EMBL/GenBank/DDBJ databases">
        <title>Novel Pseudomonas spp. Isolated from a Rainbow Trout Aquaculture Facility.</title>
        <authorList>
            <person name="Testerman T."/>
            <person name="Graf J."/>
        </authorList>
    </citation>
    <scope>NUCLEOTIDE SEQUENCE [LARGE SCALE GENOMIC DNA]</scope>
    <source>
        <strain evidence="1 2">ID1042</strain>
    </source>
</reference>
<name>A0A9X4H9Q2_9PSED</name>
<evidence type="ECO:0000313" key="1">
    <source>
        <dbReference type="EMBL" id="MDD1007665.1"/>
    </source>
</evidence>
<gene>
    <name evidence="1" type="ORF">M5G27_09275</name>
</gene>
<dbReference type="AlphaFoldDB" id="A0A9X4H9Q2"/>
<protein>
    <submittedName>
        <fullName evidence="1">Uncharacterized protein</fullName>
    </submittedName>
</protein>
<dbReference type="Proteomes" id="UP001148185">
    <property type="component" value="Unassembled WGS sequence"/>
</dbReference>
<dbReference type="EMBL" id="JAMDHA010000009">
    <property type="protein sequence ID" value="MDD1007665.1"/>
    <property type="molecule type" value="Genomic_DNA"/>
</dbReference>